<organism evidence="11 12">
    <name type="scientific">Plectus sambesii</name>
    <dbReference type="NCBI Taxonomy" id="2011161"/>
    <lineage>
        <taxon>Eukaryota</taxon>
        <taxon>Metazoa</taxon>
        <taxon>Ecdysozoa</taxon>
        <taxon>Nematoda</taxon>
        <taxon>Chromadorea</taxon>
        <taxon>Plectida</taxon>
        <taxon>Plectina</taxon>
        <taxon>Plectoidea</taxon>
        <taxon>Plectidae</taxon>
        <taxon>Plectus</taxon>
    </lineage>
</organism>
<dbReference type="InterPro" id="IPR006137">
    <property type="entry name" value="NADH_UbQ_OxRdtase-like_20kDa"/>
</dbReference>
<evidence type="ECO:0000259" key="10">
    <source>
        <dbReference type="PROSITE" id="PS51466"/>
    </source>
</evidence>
<sequence>MLALQGRMVPALLRHSALRASSSSSVQKGASAGEVMPGGAPPISNAAPKGWLAKTGAPFTESASAGEYALARVDDVLNWSKRGSLWPLTFGLACCAVEMMHFAAPRYDMDRFGVVFRASPRQADLIIVAGTLTNKMAPALRRIYDQMPHPKWVISMGSCANGGGYYHYAYSVVRGCDRIIPVDIYVPGCPPTAEALLYGVLQLQKKIKRQRNTLLWYRRYDVQSVETIGHRPLEAAVLPNDAADMASSNGYAQAADLPTLENMLHQFRVNELQMLLAAFKIAKLGKKNELLDRARQLLYQQRPPNQAVINKIREIHTKRFVTTMQPQQTAHTAHTRSSLSSGLTPQSSLFDPVGYQNAQQYVSLQQQQQQAPYSAAMAPAPTPTNRARDLRMVELPFYEHLHTILDPTELLVSHASKNPQDVLFSFSVPEKFVSSVSYRSDAQPLPRIELQLRFFLLDLASEQKDDFPPNCTARIDDQPVQLPNIIPTNKPNVEAKRPSRSVNITPYCQPPRYGLRHHRLQVTWTADKRAWAISLSVVRRLTSDILLKRLRNNTKMHRPVDHTKRMTVPTTTCVAALGLGPKSSCSADDDDIIVLDDSDDEPNAAAHSSACQPSAGRIGGGTAVANSAVCASVQLNHRLRPSPCSPTQSEGGSSASDPSIICIDLGDSSSSPPSRPGTGEANRGSANSTSLPYMHRTVSYSPSTPGYESMTPPVPQPPSMVGTTVRRSANVYGDNSNDQPAYKRMAMSTDDAPASSLQLPTVSMQHLVGAYSHTASSSTPSMTSTMGGSYVQSSAYPQHTYQQQSSGGWINNYQASVGYPQTVGNGYYSHHNGFDAATSSASINAMSSYHPSSVYSTSSLPDFASARVTQELQAFLSSLGMQQPSSGGVPFNHG</sequence>
<dbReference type="FunFam" id="2.60.120.780:FF:000007">
    <property type="entry name" value="E3 SUMO-protein ligase gei-17"/>
    <property type="match status" value="1"/>
</dbReference>
<dbReference type="GO" id="GO:0008137">
    <property type="term" value="F:NADH dehydrogenase (ubiquinone) activity"/>
    <property type="evidence" value="ECO:0007669"/>
    <property type="project" value="InterPro"/>
</dbReference>
<dbReference type="GO" id="GO:0032981">
    <property type="term" value="P:mitochondrial respiratory chain complex I assembly"/>
    <property type="evidence" value="ECO:0007669"/>
    <property type="project" value="TreeGrafter"/>
</dbReference>
<dbReference type="AlphaFoldDB" id="A0A914V6H8"/>
<dbReference type="SUPFAM" id="SSF56770">
    <property type="entry name" value="HydA/Nqo6-like"/>
    <property type="match status" value="1"/>
</dbReference>
<dbReference type="GO" id="GO:0048038">
    <property type="term" value="F:quinone binding"/>
    <property type="evidence" value="ECO:0007669"/>
    <property type="project" value="InterPro"/>
</dbReference>
<protein>
    <recommendedName>
        <fullName evidence="6">Probable NADH dehydrogenase [ubiquinone] iron-sulfur protein 7, mitochondrial</fullName>
    </recommendedName>
</protein>
<evidence type="ECO:0000256" key="1">
    <source>
        <dbReference type="ARBA" id="ARBA00004718"/>
    </source>
</evidence>
<dbReference type="Pfam" id="PF14324">
    <property type="entry name" value="PINIT"/>
    <property type="match status" value="1"/>
</dbReference>
<dbReference type="PROSITE" id="PS50800">
    <property type="entry name" value="SAP"/>
    <property type="match status" value="1"/>
</dbReference>
<dbReference type="PROSITE" id="PS01150">
    <property type="entry name" value="COMPLEX1_20K"/>
    <property type="match status" value="1"/>
</dbReference>
<feature type="compositionally biased region" description="Acidic residues" evidence="8">
    <location>
        <begin position="590"/>
        <end position="602"/>
    </location>
</feature>
<comment type="similarity">
    <text evidence="3 7">Belongs to the complex I 20 kDa subunit family.</text>
</comment>
<keyword evidence="7" id="KW-0408">Iron</keyword>
<evidence type="ECO:0000256" key="4">
    <source>
        <dbReference type="ARBA" id="ARBA00011163"/>
    </source>
</evidence>
<proteinExistence type="inferred from homology"/>
<dbReference type="GO" id="GO:0045271">
    <property type="term" value="C:respiratory chain complex I"/>
    <property type="evidence" value="ECO:0007669"/>
    <property type="project" value="TreeGrafter"/>
</dbReference>
<dbReference type="GO" id="GO:0051539">
    <property type="term" value="F:4 iron, 4 sulfur cluster binding"/>
    <property type="evidence" value="ECO:0007669"/>
    <property type="project" value="UniProtKB-KW"/>
</dbReference>
<dbReference type="PANTHER" id="PTHR11995:SF14">
    <property type="entry name" value="NADH DEHYDROGENASE [UBIQUINONE] IRON-SULFUR PROTEIN 7, MITOCHONDRIAL"/>
    <property type="match status" value="1"/>
</dbReference>
<evidence type="ECO:0000313" key="12">
    <source>
        <dbReference type="WBParaSite" id="PSAMB.scaffold15size126113.g384.t2"/>
    </source>
</evidence>
<keyword evidence="7" id="KW-0479">Metal-binding</keyword>
<dbReference type="InterPro" id="IPR038654">
    <property type="entry name" value="PINIT_sf"/>
</dbReference>
<dbReference type="NCBIfam" id="NF005012">
    <property type="entry name" value="PRK06411.1"/>
    <property type="match status" value="1"/>
</dbReference>
<comment type="similarity">
    <text evidence="2">Belongs to the PIAS family.</text>
</comment>
<dbReference type="GO" id="GO:0015990">
    <property type="term" value="P:electron transport coupled proton transport"/>
    <property type="evidence" value="ECO:0007669"/>
    <property type="project" value="TreeGrafter"/>
</dbReference>
<evidence type="ECO:0000256" key="7">
    <source>
        <dbReference type="RuleBase" id="RU004464"/>
    </source>
</evidence>
<evidence type="ECO:0000256" key="5">
    <source>
        <dbReference type="ARBA" id="ARBA00023027"/>
    </source>
</evidence>
<evidence type="ECO:0000256" key="3">
    <source>
        <dbReference type="ARBA" id="ARBA00009173"/>
    </source>
</evidence>
<dbReference type="PROSITE" id="PS51466">
    <property type="entry name" value="PINIT"/>
    <property type="match status" value="1"/>
</dbReference>
<dbReference type="GO" id="GO:0009060">
    <property type="term" value="P:aerobic respiration"/>
    <property type="evidence" value="ECO:0007669"/>
    <property type="project" value="TreeGrafter"/>
</dbReference>
<feature type="compositionally biased region" description="Polar residues" evidence="8">
    <location>
        <begin position="324"/>
        <end position="336"/>
    </location>
</feature>
<feature type="region of interest" description="Disordered" evidence="8">
    <location>
        <begin position="590"/>
        <end position="615"/>
    </location>
</feature>
<feature type="domain" description="SAP" evidence="9">
    <location>
        <begin position="264"/>
        <end position="298"/>
    </location>
</feature>
<feature type="compositionally biased region" description="Polar residues" evidence="8">
    <location>
        <begin position="645"/>
        <end position="657"/>
    </location>
</feature>
<keyword evidence="7" id="KW-0411">Iron-sulfur</keyword>
<dbReference type="NCBIfam" id="TIGR01957">
    <property type="entry name" value="nuoB_fam"/>
    <property type="match status" value="1"/>
</dbReference>
<evidence type="ECO:0000259" key="9">
    <source>
        <dbReference type="PROSITE" id="PS50800"/>
    </source>
</evidence>
<keyword evidence="5 7" id="KW-0520">NAD</keyword>
<dbReference type="GO" id="GO:0046872">
    <property type="term" value="F:metal ion binding"/>
    <property type="evidence" value="ECO:0007669"/>
    <property type="project" value="UniProtKB-KW"/>
</dbReference>
<dbReference type="Proteomes" id="UP000887566">
    <property type="component" value="Unplaced"/>
</dbReference>
<dbReference type="PANTHER" id="PTHR11995">
    <property type="entry name" value="NADH DEHYDROGENASE"/>
    <property type="match status" value="1"/>
</dbReference>
<dbReference type="InterPro" id="IPR006138">
    <property type="entry name" value="NADH_UQ_OxRdtase_20Kd_su"/>
</dbReference>
<dbReference type="InterPro" id="IPR003034">
    <property type="entry name" value="SAP_dom"/>
</dbReference>
<dbReference type="Gene3D" id="2.60.120.780">
    <property type="entry name" value="PINIT domain"/>
    <property type="match status" value="1"/>
</dbReference>
<accession>A0A914V6H8</accession>
<dbReference type="InterPro" id="IPR023321">
    <property type="entry name" value="PINIT"/>
</dbReference>
<keyword evidence="11" id="KW-1185">Reference proteome</keyword>
<dbReference type="WBParaSite" id="PSAMB.scaffold15size126113.g384.t2">
    <property type="protein sequence ID" value="PSAMB.scaffold15size126113.g384.t2"/>
    <property type="gene ID" value="PSAMB.scaffold15size126113.g384"/>
</dbReference>
<dbReference type="SUPFAM" id="SSF68906">
    <property type="entry name" value="SAP domain"/>
    <property type="match status" value="1"/>
</dbReference>
<dbReference type="Pfam" id="PF01058">
    <property type="entry name" value="Oxidored_q6"/>
    <property type="match status" value="1"/>
</dbReference>
<dbReference type="GO" id="GO:0005739">
    <property type="term" value="C:mitochondrion"/>
    <property type="evidence" value="ECO:0007669"/>
    <property type="project" value="GOC"/>
</dbReference>
<dbReference type="FunFam" id="3.40.50.12280:FF:000001">
    <property type="entry name" value="NADH-quinone oxidoreductase subunit B 2"/>
    <property type="match status" value="1"/>
</dbReference>
<dbReference type="HAMAP" id="MF_01356">
    <property type="entry name" value="NDH1_NuoB"/>
    <property type="match status" value="1"/>
</dbReference>
<feature type="region of interest" description="Disordered" evidence="8">
    <location>
        <begin position="638"/>
        <end position="695"/>
    </location>
</feature>
<dbReference type="SMART" id="SM00513">
    <property type="entry name" value="SAP"/>
    <property type="match status" value="1"/>
</dbReference>
<dbReference type="InterPro" id="IPR036361">
    <property type="entry name" value="SAP_dom_sf"/>
</dbReference>
<reference evidence="12" key="1">
    <citation type="submission" date="2022-11" db="UniProtKB">
        <authorList>
            <consortium name="WormBaseParasite"/>
        </authorList>
    </citation>
    <scope>IDENTIFICATION</scope>
</reference>
<comment type="subunit">
    <text evidence="4">Complex I is composed of 45 different subunits This is a component of the iron-sulfur (IP) fragment of the enzyme.</text>
</comment>
<dbReference type="Gene3D" id="3.40.50.12280">
    <property type="match status" value="1"/>
</dbReference>
<keyword evidence="7" id="KW-0004">4Fe-4S</keyword>
<evidence type="ECO:0000256" key="2">
    <source>
        <dbReference type="ARBA" id="ARBA00005383"/>
    </source>
</evidence>
<comment type="pathway">
    <text evidence="1">Protein modification; protein sumoylation.</text>
</comment>
<evidence type="ECO:0000256" key="6">
    <source>
        <dbReference type="ARBA" id="ARBA00071853"/>
    </source>
</evidence>
<evidence type="ECO:0000313" key="11">
    <source>
        <dbReference type="Proteomes" id="UP000887566"/>
    </source>
</evidence>
<evidence type="ECO:0000256" key="8">
    <source>
        <dbReference type="SAM" id="MobiDB-lite"/>
    </source>
</evidence>
<dbReference type="Gene3D" id="1.10.720.30">
    <property type="entry name" value="SAP domain"/>
    <property type="match status" value="1"/>
</dbReference>
<name>A0A914V6H8_9BILA</name>
<feature type="region of interest" description="Disordered" evidence="8">
    <location>
        <begin position="324"/>
        <end position="343"/>
    </location>
</feature>
<feature type="domain" description="PINIT" evidence="10">
    <location>
        <begin position="377"/>
        <end position="541"/>
    </location>
</feature>